<gene>
    <name evidence="2" type="ORF">OJF2_52460</name>
</gene>
<reference evidence="2 3" key="1">
    <citation type="submission" date="2019-08" db="EMBL/GenBank/DDBJ databases">
        <title>Deep-cultivation of Planctomycetes and their phenomic and genomic characterization uncovers novel biology.</title>
        <authorList>
            <person name="Wiegand S."/>
            <person name="Jogler M."/>
            <person name="Boedeker C."/>
            <person name="Pinto D."/>
            <person name="Vollmers J."/>
            <person name="Rivas-Marin E."/>
            <person name="Kohn T."/>
            <person name="Peeters S.H."/>
            <person name="Heuer A."/>
            <person name="Rast P."/>
            <person name="Oberbeckmann S."/>
            <person name="Bunk B."/>
            <person name="Jeske O."/>
            <person name="Meyerdierks A."/>
            <person name="Storesund J.E."/>
            <person name="Kallscheuer N."/>
            <person name="Luecker S."/>
            <person name="Lage O.M."/>
            <person name="Pohl T."/>
            <person name="Merkel B.J."/>
            <person name="Hornburger P."/>
            <person name="Mueller R.-W."/>
            <person name="Bruemmer F."/>
            <person name="Labrenz M."/>
            <person name="Spormann A.M."/>
            <person name="Op den Camp H."/>
            <person name="Overmann J."/>
            <person name="Amann R."/>
            <person name="Jetten M.S.M."/>
            <person name="Mascher T."/>
            <person name="Medema M.H."/>
            <person name="Devos D.P."/>
            <person name="Kaster A.-K."/>
            <person name="Ovreas L."/>
            <person name="Rohde M."/>
            <person name="Galperin M.Y."/>
            <person name="Jogler C."/>
        </authorList>
    </citation>
    <scope>NUCLEOTIDE SEQUENCE [LARGE SCALE GENOMIC DNA]</scope>
    <source>
        <strain evidence="2 3">OJF2</strain>
    </source>
</reference>
<evidence type="ECO:0000313" key="3">
    <source>
        <dbReference type="Proteomes" id="UP000324233"/>
    </source>
</evidence>
<sequence length="66" mass="7180">MPGGRPACVAILPALSSRAGFDPPRRRFAIALDGDDRLSLAPAKKAESRDASNRHRNLKPHHVNNL</sequence>
<feature type="region of interest" description="Disordered" evidence="1">
    <location>
        <begin position="39"/>
        <end position="66"/>
    </location>
</feature>
<evidence type="ECO:0000256" key="1">
    <source>
        <dbReference type="SAM" id="MobiDB-lite"/>
    </source>
</evidence>
<dbReference type="EMBL" id="CP042997">
    <property type="protein sequence ID" value="QEH36661.1"/>
    <property type="molecule type" value="Genomic_DNA"/>
</dbReference>
<evidence type="ECO:0000313" key="2">
    <source>
        <dbReference type="EMBL" id="QEH36661.1"/>
    </source>
</evidence>
<name>A0A5B9W9B5_9BACT</name>
<dbReference type="AlphaFoldDB" id="A0A5B9W9B5"/>
<dbReference type="Proteomes" id="UP000324233">
    <property type="component" value="Chromosome"/>
</dbReference>
<dbReference type="KEGG" id="agv:OJF2_52460"/>
<keyword evidence="3" id="KW-1185">Reference proteome</keyword>
<protein>
    <submittedName>
        <fullName evidence="2">Uncharacterized protein</fullName>
    </submittedName>
</protein>
<organism evidence="2 3">
    <name type="scientific">Aquisphaera giovannonii</name>
    <dbReference type="NCBI Taxonomy" id="406548"/>
    <lineage>
        <taxon>Bacteria</taxon>
        <taxon>Pseudomonadati</taxon>
        <taxon>Planctomycetota</taxon>
        <taxon>Planctomycetia</taxon>
        <taxon>Isosphaerales</taxon>
        <taxon>Isosphaeraceae</taxon>
        <taxon>Aquisphaera</taxon>
    </lineage>
</organism>
<feature type="compositionally biased region" description="Basic and acidic residues" evidence="1">
    <location>
        <begin position="39"/>
        <end position="53"/>
    </location>
</feature>
<accession>A0A5B9W9B5</accession>
<feature type="compositionally biased region" description="Basic residues" evidence="1">
    <location>
        <begin position="54"/>
        <end position="66"/>
    </location>
</feature>
<proteinExistence type="predicted"/>